<evidence type="ECO:0000313" key="2">
    <source>
        <dbReference type="Proteomes" id="UP001241377"/>
    </source>
</evidence>
<evidence type="ECO:0000313" key="1">
    <source>
        <dbReference type="EMBL" id="KAJ9109593.1"/>
    </source>
</evidence>
<sequence>MVFLVVLALASFFAAAIADDGIDQLGSYSTNIVSVTTKDPVASATEVYESLGRNIVDRFWDSENDLWTNQCNTSSTPVLWPVAVVGKAVSNDMDNTTIHKAMNAFSQYRSTQAAGYSATTARDGDIYTDDDAQVVWALYKASQTTSNTSFFEVGNDLLDYIRSQEYNGTGILWSVKGNYLALISNVEAALAAVKSYEIKPNNTYLQFAIHCLTWTFDNLMDSQNHFLYDGVDTNGNVNRGQLSYTVGAAISGFSFLSKFDNSKDWKSKALELAVRAIGAGNLNSIFYSDTYVHDDVKYSHLLFAGFADLVTETSPRGNYEVQAYNAIKAELVREARHLYDEYYGSIAASGGCSSAGQMNDLLHYGSLLEIFYQASRVSGSF</sequence>
<dbReference type="EMBL" id="JASBWR010000017">
    <property type="protein sequence ID" value="KAJ9109593.1"/>
    <property type="molecule type" value="Genomic_DNA"/>
</dbReference>
<gene>
    <name evidence="1" type="ORF">QFC19_002034</name>
</gene>
<comment type="caution">
    <text evidence="1">The sequence shown here is derived from an EMBL/GenBank/DDBJ whole genome shotgun (WGS) entry which is preliminary data.</text>
</comment>
<proteinExistence type="predicted"/>
<accession>A0ACC2WDW8</accession>
<protein>
    <submittedName>
        <fullName evidence="1">Uncharacterized protein</fullName>
    </submittedName>
</protein>
<reference evidence="1" key="1">
    <citation type="submission" date="2023-04" db="EMBL/GenBank/DDBJ databases">
        <title>Draft Genome sequencing of Naganishia species isolated from polar environments using Oxford Nanopore Technology.</title>
        <authorList>
            <person name="Leo P."/>
            <person name="Venkateswaran K."/>
        </authorList>
    </citation>
    <scope>NUCLEOTIDE SEQUENCE</scope>
    <source>
        <strain evidence="1">MNA-CCFEE 5261</strain>
    </source>
</reference>
<dbReference type="Proteomes" id="UP001241377">
    <property type="component" value="Unassembled WGS sequence"/>
</dbReference>
<organism evidence="1 2">
    <name type="scientific">Naganishia cerealis</name>
    <dbReference type="NCBI Taxonomy" id="610337"/>
    <lineage>
        <taxon>Eukaryota</taxon>
        <taxon>Fungi</taxon>
        <taxon>Dikarya</taxon>
        <taxon>Basidiomycota</taxon>
        <taxon>Agaricomycotina</taxon>
        <taxon>Tremellomycetes</taxon>
        <taxon>Filobasidiales</taxon>
        <taxon>Filobasidiaceae</taxon>
        <taxon>Naganishia</taxon>
    </lineage>
</organism>
<keyword evidence="2" id="KW-1185">Reference proteome</keyword>
<name>A0ACC2WDW8_9TREE</name>